<reference evidence="2 3" key="1">
    <citation type="submission" date="2019-01" db="EMBL/GenBank/DDBJ databases">
        <title>Draft Genome and Complete Hox-Cluster Characterization of the Sterlet Sturgeon (Acipenser ruthenus).</title>
        <authorList>
            <person name="Wei Q."/>
        </authorList>
    </citation>
    <scope>NUCLEOTIDE SEQUENCE [LARGE SCALE GENOMIC DNA]</scope>
    <source>
        <strain evidence="2">WHYD16114868_AA</strain>
        <tissue evidence="2">Blood</tissue>
    </source>
</reference>
<organism evidence="2 3">
    <name type="scientific">Acipenser ruthenus</name>
    <name type="common">Sterlet sturgeon</name>
    <dbReference type="NCBI Taxonomy" id="7906"/>
    <lineage>
        <taxon>Eukaryota</taxon>
        <taxon>Metazoa</taxon>
        <taxon>Chordata</taxon>
        <taxon>Craniata</taxon>
        <taxon>Vertebrata</taxon>
        <taxon>Euteleostomi</taxon>
        <taxon>Actinopterygii</taxon>
        <taxon>Chondrostei</taxon>
        <taxon>Acipenseriformes</taxon>
        <taxon>Acipenseridae</taxon>
        <taxon>Acipenser</taxon>
    </lineage>
</organism>
<comment type="caution">
    <text evidence="2">The sequence shown here is derived from an EMBL/GenBank/DDBJ whole genome shotgun (WGS) entry which is preliminary data.</text>
</comment>
<evidence type="ECO:0000256" key="1">
    <source>
        <dbReference type="SAM" id="MobiDB-lite"/>
    </source>
</evidence>
<keyword evidence="3" id="KW-1185">Reference proteome</keyword>
<gene>
    <name evidence="2" type="ORF">EOD39_5361</name>
</gene>
<feature type="compositionally biased region" description="Basic and acidic residues" evidence="1">
    <location>
        <begin position="1"/>
        <end position="19"/>
    </location>
</feature>
<name>A0A444TW26_ACIRT</name>
<accession>A0A444TW26</accession>
<dbReference type="Proteomes" id="UP000289886">
    <property type="component" value="Unassembled WGS sequence"/>
</dbReference>
<evidence type="ECO:0000313" key="2">
    <source>
        <dbReference type="EMBL" id="RXM27123.1"/>
    </source>
</evidence>
<proteinExistence type="predicted"/>
<dbReference type="AlphaFoldDB" id="A0A444TW26"/>
<dbReference type="EMBL" id="SCEB01215894">
    <property type="protein sequence ID" value="RXM27123.1"/>
    <property type="molecule type" value="Genomic_DNA"/>
</dbReference>
<feature type="region of interest" description="Disordered" evidence="1">
    <location>
        <begin position="1"/>
        <end position="78"/>
    </location>
</feature>
<sequence length="124" mass="12993">MPPEDGKIHNLERRKERESLSPGSTLKESSIEGLPDSGATEGLPDSGETEGLPDSGATEGLPDSGETEGLPDSGETEGLKARILPDLLLHLLPVTSLPVSSQCNDILPSSVKTHLVVAGPKQNY</sequence>
<protein>
    <submittedName>
        <fullName evidence="2">Uncharacterized protein</fullName>
    </submittedName>
</protein>
<evidence type="ECO:0000313" key="3">
    <source>
        <dbReference type="Proteomes" id="UP000289886"/>
    </source>
</evidence>